<sequence length="847" mass="93022">MDSRDSLSTSRDSGGVGGVGVTGDEDVNLSVASLLAKQAAFLFDSKKYSECLDVLNQISQKTKDDPKVLHNTIVAEYFRDGCSDPRKVLEVLDKVKKRSEDLARAYGEKVEALSNQENNAISGSKSHQLSATNASVTFTEEHDTSVVTLNIAVVLFHLHEYANALSYLEPLYHNLEPIDETTALNICLLLLDVALISNDAARATDVLQHMEKAFGIGYMVGQGDGGSTAPSHYSHPPAKSSSTPSNSTSLEIPTSDCASNASENPLVRTLSDETLDYENFLSTLDIGGQNLVRPPGLLSSNDLLKPSLDRSGPALDLKLKLHLYKVRLLILTRNLKAAKREVKIAMNIARARDSSTALLLKSQLEYARGNHRKAIKLLMTSSNRTEAGMPSIFNNNLGCIYNQLRKHHTSTVFFSKALKSSSRLRSEKPLKLSTFSQDKSLLIVYNCGMQYLICGKPYVAAQCFQKAGLVFYNQPLLWLRIAECCLLALEKGLLEVTGVPNNEEIKVHVVGKGKWRHLIVEDRESTIKYSENTGHKDRLMDSADQQKLSIPFAQRCLLNALHLLNNFELSLSKDALSCPVDEDESNQMSPKDSNHKTLSVGDSRPPNISQANANGDANDSKGSASLNTTTQSSASVYEDRRKENNMIKQAVLADLAFVELTLENPLKALSAAESLLRLPECSRILIFLGHMYAAEALCHLNRPKEAAEHLSTYMLDGINANFPYSEEDREKWRGEKVVDGEEVSGGTVVGKREQVEDIQDAALLKPPEALGTLFVNFAAMFGMQGNLEQAHHFASEALAVIPNNRQAILTAVYVDLLFGKSQDALVKLKECNCVRFLPSGVTFSKST</sequence>
<dbReference type="InParanoid" id="A0A2G5DFQ8"/>
<dbReference type="STRING" id="218851.A0A2G5DFQ8"/>
<keyword evidence="4" id="KW-1185">Reference proteome</keyword>
<feature type="compositionally biased region" description="Polar residues" evidence="2">
    <location>
        <begin position="250"/>
        <end position="260"/>
    </location>
</feature>
<gene>
    <name evidence="3" type="ORF">AQUCO_02000071v1</name>
</gene>
<feature type="region of interest" description="Disordered" evidence="2">
    <location>
        <begin position="579"/>
        <end position="637"/>
    </location>
</feature>
<dbReference type="SUPFAM" id="SSF48452">
    <property type="entry name" value="TPR-like"/>
    <property type="match status" value="1"/>
</dbReference>
<dbReference type="Gene3D" id="1.25.40.10">
    <property type="entry name" value="Tetratricopeptide repeat domain"/>
    <property type="match status" value="2"/>
</dbReference>
<dbReference type="EMBL" id="KZ305037">
    <property type="protein sequence ID" value="PIA42359.1"/>
    <property type="molecule type" value="Genomic_DNA"/>
</dbReference>
<dbReference type="GO" id="GO:0017148">
    <property type="term" value="P:negative regulation of translation"/>
    <property type="evidence" value="ECO:0007669"/>
    <property type="project" value="TreeGrafter"/>
</dbReference>
<dbReference type="Proteomes" id="UP000230069">
    <property type="component" value="Unassembled WGS sequence"/>
</dbReference>
<name>A0A2G5DFQ8_AQUCA</name>
<evidence type="ECO:0000313" key="4">
    <source>
        <dbReference type="Proteomes" id="UP000230069"/>
    </source>
</evidence>
<evidence type="ECO:0000256" key="2">
    <source>
        <dbReference type="SAM" id="MobiDB-lite"/>
    </source>
</evidence>
<evidence type="ECO:0000256" key="1">
    <source>
        <dbReference type="ARBA" id="ARBA00010080"/>
    </source>
</evidence>
<reference evidence="3 4" key="1">
    <citation type="submission" date="2017-09" db="EMBL/GenBank/DDBJ databases">
        <title>WGS assembly of Aquilegia coerulea Goldsmith.</title>
        <authorList>
            <person name="Hodges S."/>
            <person name="Kramer E."/>
            <person name="Nordborg M."/>
            <person name="Tomkins J."/>
            <person name="Borevitz J."/>
            <person name="Derieg N."/>
            <person name="Yan J."/>
            <person name="Mihaltcheva S."/>
            <person name="Hayes R.D."/>
            <person name="Rokhsar D."/>
        </authorList>
    </citation>
    <scope>NUCLEOTIDE SEQUENCE [LARGE SCALE GENOMIC DNA]</scope>
    <source>
        <strain evidence="4">cv. Goldsmith</strain>
    </source>
</reference>
<dbReference type="FunCoup" id="A0A2G5DFQ8">
    <property type="interactions" value="4057"/>
</dbReference>
<dbReference type="GO" id="GO:0006402">
    <property type="term" value="P:mRNA catabolic process"/>
    <property type="evidence" value="ECO:0007669"/>
    <property type="project" value="TreeGrafter"/>
</dbReference>
<dbReference type="OrthoDB" id="25157at2759"/>
<feature type="region of interest" description="Disordered" evidence="2">
    <location>
        <begin position="226"/>
        <end position="260"/>
    </location>
</feature>
<dbReference type="InterPro" id="IPR039740">
    <property type="entry name" value="CNOT10"/>
</dbReference>
<feature type="compositionally biased region" description="Low complexity" evidence="2">
    <location>
        <begin position="240"/>
        <end position="249"/>
    </location>
</feature>
<feature type="compositionally biased region" description="Polar residues" evidence="2">
    <location>
        <begin position="606"/>
        <end position="635"/>
    </location>
</feature>
<protein>
    <recommendedName>
        <fullName evidence="5">CCR4-NOT transcription complex subunit 10</fullName>
    </recommendedName>
</protein>
<dbReference type="InterPro" id="IPR011990">
    <property type="entry name" value="TPR-like_helical_dom_sf"/>
</dbReference>
<evidence type="ECO:0008006" key="5">
    <source>
        <dbReference type="Google" id="ProtNLM"/>
    </source>
</evidence>
<accession>A0A2G5DFQ8</accession>
<dbReference type="AlphaFoldDB" id="A0A2G5DFQ8"/>
<evidence type="ECO:0000313" key="3">
    <source>
        <dbReference type="EMBL" id="PIA42359.1"/>
    </source>
</evidence>
<organism evidence="3 4">
    <name type="scientific">Aquilegia coerulea</name>
    <name type="common">Rocky mountain columbine</name>
    <dbReference type="NCBI Taxonomy" id="218851"/>
    <lineage>
        <taxon>Eukaryota</taxon>
        <taxon>Viridiplantae</taxon>
        <taxon>Streptophyta</taxon>
        <taxon>Embryophyta</taxon>
        <taxon>Tracheophyta</taxon>
        <taxon>Spermatophyta</taxon>
        <taxon>Magnoliopsida</taxon>
        <taxon>Ranunculales</taxon>
        <taxon>Ranunculaceae</taxon>
        <taxon>Thalictroideae</taxon>
        <taxon>Aquilegia</taxon>
    </lineage>
</organism>
<dbReference type="PANTHER" id="PTHR12979">
    <property type="entry name" value="CCR4-NOT TRANSCRIPTION COMPLEX SUBUNIT 10"/>
    <property type="match status" value="1"/>
</dbReference>
<dbReference type="GO" id="GO:0030014">
    <property type="term" value="C:CCR4-NOT complex"/>
    <property type="evidence" value="ECO:0007669"/>
    <property type="project" value="InterPro"/>
</dbReference>
<comment type="similarity">
    <text evidence="1">Belongs to the CNOT10 family.</text>
</comment>
<dbReference type="PANTHER" id="PTHR12979:SF5">
    <property type="entry name" value="CCR4-NOT TRANSCRIPTION COMPLEX SUBUNIT 10"/>
    <property type="match status" value="1"/>
</dbReference>
<proteinExistence type="inferred from homology"/>